<reference evidence="2 3" key="1">
    <citation type="submission" date="2016-02" db="EMBL/GenBank/DDBJ databases">
        <title>Discovery of a natural microsporidian pathogen with a broad tissue tropism in Caenorhabditis elegans.</title>
        <authorList>
            <person name="Luallen R.J."/>
            <person name="Reinke A.W."/>
            <person name="Tong L."/>
            <person name="Botts M.R."/>
            <person name="Felix M.-A."/>
            <person name="Troemel E.R."/>
        </authorList>
    </citation>
    <scope>NUCLEOTIDE SEQUENCE [LARGE SCALE GENOMIC DNA]</scope>
    <source>
        <strain evidence="2 3">JUm2807</strain>
    </source>
</reference>
<name>A0A177EGK4_9MICR</name>
<dbReference type="InterPro" id="IPR002738">
    <property type="entry name" value="RNase_P_p30"/>
</dbReference>
<organism evidence="2 3">
    <name type="scientific">Nematocida displodere</name>
    <dbReference type="NCBI Taxonomy" id="1805483"/>
    <lineage>
        <taxon>Eukaryota</taxon>
        <taxon>Fungi</taxon>
        <taxon>Fungi incertae sedis</taxon>
        <taxon>Microsporidia</taxon>
        <taxon>Nematocida</taxon>
    </lineage>
</organism>
<dbReference type="RefSeq" id="XP_067544818.1">
    <property type="nucleotide sequence ID" value="XM_067689286.1"/>
</dbReference>
<sequence>MEYFIETSTESPLSRPEEWDCIITRDTVNLAEKPAPKTPNLPRTKPSISKLAVVGVVETTNPREVYSKGGAYDLLEVVATSNEVLERCSMWKIDSVSLDLSTSILTLRKGTVAKAVNNHLYFTIDISPYYSSERRRNWIYNTKELLRLAKKTHINISVGKMSIPKAEIVDLFKKFKLKEKTIHKMLTTNPETMLIRAAVKKYAHQGSIAQVLSKEAPLKQMLYRCRTGLKNIKG</sequence>
<dbReference type="InterPro" id="IPR016195">
    <property type="entry name" value="Pol/histidinol_Pase-like"/>
</dbReference>
<comment type="caution">
    <text evidence="2">The sequence shown here is derived from an EMBL/GenBank/DDBJ whole genome shotgun (WGS) entry which is preliminary data.</text>
</comment>
<dbReference type="EMBL" id="LTDL01000022">
    <property type="protein sequence ID" value="OAG31094.1"/>
    <property type="molecule type" value="Genomic_DNA"/>
</dbReference>
<gene>
    <name evidence="2" type="ORF">NEDG_01868</name>
</gene>
<protein>
    <submittedName>
        <fullName evidence="2">Ribonuclease P/MRP protein subunit RPP1</fullName>
    </submittedName>
</protein>
<evidence type="ECO:0000256" key="1">
    <source>
        <dbReference type="ARBA" id="ARBA00022694"/>
    </source>
</evidence>
<dbReference type="GeneID" id="93648218"/>
<keyword evidence="1" id="KW-0819">tRNA processing</keyword>
<dbReference type="SUPFAM" id="SSF89550">
    <property type="entry name" value="PHP domain-like"/>
    <property type="match status" value="1"/>
</dbReference>
<dbReference type="VEuPathDB" id="MicrosporidiaDB:NEDG_01868"/>
<dbReference type="Pfam" id="PF01876">
    <property type="entry name" value="RNase_P_p30"/>
    <property type="match status" value="1"/>
</dbReference>
<accession>A0A177EGK4</accession>
<keyword evidence="3" id="KW-1185">Reference proteome</keyword>
<proteinExistence type="predicted"/>
<dbReference type="GO" id="GO:0008033">
    <property type="term" value="P:tRNA processing"/>
    <property type="evidence" value="ECO:0007669"/>
    <property type="project" value="UniProtKB-KW"/>
</dbReference>
<evidence type="ECO:0000313" key="3">
    <source>
        <dbReference type="Proteomes" id="UP000185944"/>
    </source>
</evidence>
<dbReference type="OrthoDB" id="17948at2759"/>
<dbReference type="Gene3D" id="3.20.20.140">
    <property type="entry name" value="Metal-dependent hydrolases"/>
    <property type="match status" value="1"/>
</dbReference>
<dbReference type="AlphaFoldDB" id="A0A177EGK4"/>
<dbReference type="Proteomes" id="UP000185944">
    <property type="component" value="Unassembled WGS sequence"/>
</dbReference>
<evidence type="ECO:0000313" key="2">
    <source>
        <dbReference type="EMBL" id="OAG31094.1"/>
    </source>
</evidence>